<dbReference type="EMBL" id="JANPWB010000008">
    <property type="protein sequence ID" value="KAJ1165370.1"/>
    <property type="molecule type" value="Genomic_DNA"/>
</dbReference>
<protein>
    <submittedName>
        <fullName evidence="1">Uncharacterized protein</fullName>
    </submittedName>
</protein>
<gene>
    <name evidence="1" type="ORF">NDU88_005798</name>
</gene>
<dbReference type="Proteomes" id="UP001066276">
    <property type="component" value="Chromosome 4_2"/>
</dbReference>
<organism evidence="1 2">
    <name type="scientific">Pleurodeles waltl</name>
    <name type="common">Iberian ribbed newt</name>
    <dbReference type="NCBI Taxonomy" id="8319"/>
    <lineage>
        <taxon>Eukaryota</taxon>
        <taxon>Metazoa</taxon>
        <taxon>Chordata</taxon>
        <taxon>Craniata</taxon>
        <taxon>Vertebrata</taxon>
        <taxon>Euteleostomi</taxon>
        <taxon>Amphibia</taxon>
        <taxon>Batrachia</taxon>
        <taxon>Caudata</taxon>
        <taxon>Salamandroidea</taxon>
        <taxon>Salamandridae</taxon>
        <taxon>Pleurodelinae</taxon>
        <taxon>Pleurodeles</taxon>
    </lineage>
</organism>
<proteinExistence type="predicted"/>
<accession>A0AAV7SMN6</accession>
<name>A0AAV7SMN6_PLEWA</name>
<evidence type="ECO:0000313" key="2">
    <source>
        <dbReference type="Proteomes" id="UP001066276"/>
    </source>
</evidence>
<evidence type="ECO:0000313" key="1">
    <source>
        <dbReference type="EMBL" id="KAJ1165370.1"/>
    </source>
</evidence>
<comment type="caution">
    <text evidence="1">The sequence shown here is derived from an EMBL/GenBank/DDBJ whole genome shotgun (WGS) entry which is preliminary data.</text>
</comment>
<sequence>MEKRLFSLGNISEFRSAWFWGLLKNRDLDCRLHLNISGGDGLYSCIHEFDVDCKGGEGVGFETLWRLRQCASLRIKKEAKRKIPDFIDGSFH</sequence>
<keyword evidence="2" id="KW-1185">Reference proteome</keyword>
<dbReference type="AlphaFoldDB" id="A0AAV7SMN6"/>
<reference evidence="1" key="1">
    <citation type="journal article" date="2022" name="bioRxiv">
        <title>Sequencing and chromosome-scale assembly of the giantPleurodeles waltlgenome.</title>
        <authorList>
            <person name="Brown T."/>
            <person name="Elewa A."/>
            <person name="Iarovenko S."/>
            <person name="Subramanian E."/>
            <person name="Araus A.J."/>
            <person name="Petzold A."/>
            <person name="Susuki M."/>
            <person name="Suzuki K.-i.T."/>
            <person name="Hayashi T."/>
            <person name="Toyoda A."/>
            <person name="Oliveira C."/>
            <person name="Osipova E."/>
            <person name="Leigh N.D."/>
            <person name="Simon A."/>
            <person name="Yun M.H."/>
        </authorList>
    </citation>
    <scope>NUCLEOTIDE SEQUENCE</scope>
    <source>
        <strain evidence="1">20211129_DDA</strain>
        <tissue evidence="1">Liver</tissue>
    </source>
</reference>